<dbReference type="InterPro" id="IPR038765">
    <property type="entry name" value="Papain-like_cys_pep_sf"/>
</dbReference>
<reference evidence="5 6" key="1">
    <citation type="journal article" date="2018" name="Nat. Ecol. Evol.">
        <title>Shark genomes provide insights into elasmobranch evolution and the origin of vertebrates.</title>
        <authorList>
            <person name="Hara Y"/>
            <person name="Yamaguchi K"/>
            <person name="Onimaru K"/>
            <person name="Kadota M"/>
            <person name="Koyanagi M"/>
            <person name="Keeley SD"/>
            <person name="Tatsumi K"/>
            <person name="Tanaka K"/>
            <person name="Motone F"/>
            <person name="Kageyama Y"/>
            <person name="Nozu R"/>
            <person name="Adachi N"/>
            <person name="Nishimura O"/>
            <person name="Nakagawa R"/>
            <person name="Tanegashima C"/>
            <person name="Kiyatake I"/>
            <person name="Matsumoto R"/>
            <person name="Murakumo K"/>
            <person name="Nishida K"/>
            <person name="Terakita A"/>
            <person name="Kuratani S"/>
            <person name="Sato K"/>
            <person name="Hyodo S Kuraku.S."/>
        </authorList>
    </citation>
    <scope>NUCLEOTIDE SEQUENCE [LARGE SCALE GENOMIC DNA]</scope>
</reference>
<name>A0A401TD93_CHIPU</name>
<dbReference type="STRING" id="137246.A0A401TD93"/>
<evidence type="ECO:0000313" key="5">
    <source>
        <dbReference type="EMBL" id="GCC40621.1"/>
    </source>
</evidence>
<comment type="similarity">
    <text evidence="1">Belongs to the peptidase C2 family.</text>
</comment>
<dbReference type="GO" id="GO:0005737">
    <property type="term" value="C:cytoplasm"/>
    <property type="evidence" value="ECO:0007669"/>
    <property type="project" value="TreeGrafter"/>
</dbReference>
<dbReference type="InterPro" id="IPR022684">
    <property type="entry name" value="Calpain_cysteine_protease"/>
</dbReference>
<dbReference type="SUPFAM" id="SSF54001">
    <property type="entry name" value="Cysteine proteinases"/>
    <property type="match status" value="1"/>
</dbReference>
<dbReference type="PANTHER" id="PTHR10183:SF433">
    <property type="entry name" value="CALPAIN-A-RELATED"/>
    <property type="match status" value="1"/>
</dbReference>
<evidence type="ECO:0000259" key="4">
    <source>
        <dbReference type="PROSITE" id="PS50203"/>
    </source>
</evidence>
<evidence type="ECO:0000256" key="3">
    <source>
        <dbReference type="PROSITE-ProRule" id="PRU00239"/>
    </source>
</evidence>
<accession>A0A401TD93</accession>
<feature type="active site" evidence="2">
    <location>
        <position position="2"/>
    </location>
</feature>
<dbReference type="InterPro" id="IPR001300">
    <property type="entry name" value="Peptidase_C2_calpain_cat"/>
</dbReference>
<dbReference type="PANTHER" id="PTHR10183">
    <property type="entry name" value="CALPAIN"/>
    <property type="match status" value="1"/>
</dbReference>
<evidence type="ECO:0000256" key="1">
    <source>
        <dbReference type="ARBA" id="ARBA00007623"/>
    </source>
</evidence>
<feature type="non-terminal residue" evidence="5">
    <location>
        <position position="1"/>
    </location>
</feature>
<keyword evidence="6" id="KW-1185">Reference proteome</keyword>
<gene>
    <name evidence="5" type="ORF">chiPu_0024683</name>
</gene>
<dbReference type="GO" id="GO:0006508">
    <property type="term" value="P:proteolysis"/>
    <property type="evidence" value="ECO:0007669"/>
    <property type="project" value="InterPro"/>
</dbReference>
<protein>
    <recommendedName>
        <fullName evidence="4">Calpain catalytic domain-containing protein</fullName>
    </recommendedName>
</protein>
<dbReference type="OrthoDB" id="424753at2759"/>
<feature type="domain" description="Calpain catalytic" evidence="4">
    <location>
        <begin position="1"/>
        <end position="84"/>
    </location>
</feature>
<dbReference type="OMA" id="RHDINQG"/>
<dbReference type="Proteomes" id="UP000287033">
    <property type="component" value="Unassembled WGS sequence"/>
</dbReference>
<dbReference type="PRINTS" id="PR00704">
    <property type="entry name" value="CALPAIN"/>
</dbReference>
<dbReference type="GO" id="GO:0004198">
    <property type="term" value="F:calcium-dependent cysteine-type endopeptidase activity"/>
    <property type="evidence" value="ECO:0007669"/>
    <property type="project" value="InterPro"/>
</dbReference>
<proteinExistence type="inferred from homology"/>
<comment type="caution">
    <text evidence="3">Lacks conserved residue(s) required for the propagation of feature annotation.</text>
</comment>
<evidence type="ECO:0000256" key="2">
    <source>
        <dbReference type="PIRSR" id="PIRSR622684-1"/>
    </source>
</evidence>
<organism evidence="5 6">
    <name type="scientific">Chiloscyllium punctatum</name>
    <name type="common">Brownbanded bambooshark</name>
    <name type="synonym">Hemiscyllium punctatum</name>
    <dbReference type="NCBI Taxonomy" id="137246"/>
    <lineage>
        <taxon>Eukaryota</taxon>
        <taxon>Metazoa</taxon>
        <taxon>Chordata</taxon>
        <taxon>Craniata</taxon>
        <taxon>Vertebrata</taxon>
        <taxon>Chondrichthyes</taxon>
        <taxon>Elasmobranchii</taxon>
        <taxon>Galeomorphii</taxon>
        <taxon>Galeoidea</taxon>
        <taxon>Orectolobiformes</taxon>
        <taxon>Hemiscylliidae</taxon>
        <taxon>Chiloscyllium</taxon>
    </lineage>
</organism>
<evidence type="ECO:0000313" key="6">
    <source>
        <dbReference type="Proteomes" id="UP000287033"/>
    </source>
</evidence>
<dbReference type="Pfam" id="PF00648">
    <property type="entry name" value="Peptidase_C2"/>
    <property type="match status" value="1"/>
</dbReference>
<dbReference type="EMBL" id="BEZZ01044019">
    <property type="protein sequence ID" value="GCC40621.1"/>
    <property type="molecule type" value="Genomic_DNA"/>
</dbReference>
<dbReference type="PROSITE" id="PS50203">
    <property type="entry name" value="CALPAIN_CAT"/>
    <property type="match status" value="1"/>
</dbReference>
<dbReference type="AlphaFoldDB" id="A0A401TD93"/>
<sequence length="84" mass="9859">DCWFLAAMSSLTLDEKLFTYAVPTEQSFQQPYAGIFHFRFWQYGKWVDVVVDDQLPVKNQRLIFTSSSSRNELWSALLEKAYAK</sequence>
<comment type="caution">
    <text evidence="5">The sequence shown here is derived from an EMBL/GenBank/DDBJ whole genome shotgun (WGS) entry which is preliminary data.</text>
</comment>